<reference evidence="5 6" key="1">
    <citation type="submission" date="2022-10" db="EMBL/GenBank/DDBJ databases">
        <title>The complete genomes of actinobacterial strains from the NBC collection.</title>
        <authorList>
            <person name="Joergensen T.S."/>
            <person name="Alvarez Arevalo M."/>
            <person name="Sterndorff E.B."/>
            <person name="Faurdal D."/>
            <person name="Vuksanovic O."/>
            <person name="Mourched A.-S."/>
            <person name="Charusanti P."/>
            <person name="Shaw S."/>
            <person name="Blin K."/>
            <person name="Weber T."/>
        </authorList>
    </citation>
    <scope>NUCLEOTIDE SEQUENCE [LARGE SCALE GENOMIC DNA]</scope>
    <source>
        <strain evidence="5 6">NBC_00206</strain>
    </source>
</reference>
<proteinExistence type="predicted"/>
<keyword evidence="4" id="KW-0472">Membrane</keyword>
<accession>A0ABZ1IY27</accession>
<feature type="region of interest" description="Disordered" evidence="3">
    <location>
        <begin position="201"/>
        <end position="224"/>
    </location>
</feature>
<feature type="region of interest" description="Disordered" evidence="3">
    <location>
        <begin position="88"/>
        <end position="140"/>
    </location>
</feature>
<evidence type="ECO:0000256" key="4">
    <source>
        <dbReference type="SAM" id="Phobius"/>
    </source>
</evidence>
<sequence>MTSKTGKAGHPDVTEISDLTEGLLSPSRAADIERHLEDCELCADVRESLEEIQGLLGSVPVPSRMPDDVAERIDAALAAESLTRLAATENPAEPAPSEKAGADIADSHVSRETSPTVDRPAGHPRSSTTGPGRKGRKRAGNRKVALGAAFTAVGLGLGSVLLVFAVNGGGSSPTAGGDHTASDTFSADKLEGKVADLLDKTAQSGPASRNPNRSMGVEGGADTKRPRVLREINVPECVQKGIGRDDSALAAEEGVYKGKDALLVVLPDASDVTRVTAYLMDATCVKHPTTSKAQVLLTESYARS</sequence>
<organism evidence="5 6">
    <name type="scientific">Streptomyces nigra</name>
    <dbReference type="NCBI Taxonomy" id="1827580"/>
    <lineage>
        <taxon>Bacteria</taxon>
        <taxon>Bacillati</taxon>
        <taxon>Actinomycetota</taxon>
        <taxon>Actinomycetes</taxon>
        <taxon>Kitasatosporales</taxon>
        <taxon>Streptomycetaceae</taxon>
        <taxon>Streptomyces</taxon>
    </lineage>
</organism>
<evidence type="ECO:0000256" key="1">
    <source>
        <dbReference type="ARBA" id="ARBA00023015"/>
    </source>
</evidence>
<dbReference type="Gene3D" id="1.10.10.1320">
    <property type="entry name" value="Anti-sigma factor, zinc-finger domain"/>
    <property type="match status" value="1"/>
</dbReference>
<evidence type="ECO:0000256" key="2">
    <source>
        <dbReference type="ARBA" id="ARBA00023163"/>
    </source>
</evidence>
<feature type="region of interest" description="Disordered" evidence="3">
    <location>
        <begin position="1"/>
        <end position="23"/>
    </location>
</feature>
<keyword evidence="4" id="KW-0812">Transmembrane</keyword>
<keyword evidence="4" id="KW-1133">Transmembrane helix</keyword>
<evidence type="ECO:0000313" key="6">
    <source>
        <dbReference type="Proteomes" id="UP001622690"/>
    </source>
</evidence>
<name>A0ABZ1IY27_9ACTN</name>
<protein>
    <submittedName>
        <fullName evidence="5">Zf-HC2 domain-containing protein</fullName>
    </submittedName>
</protein>
<keyword evidence="1" id="KW-0805">Transcription regulation</keyword>
<evidence type="ECO:0000313" key="5">
    <source>
        <dbReference type="EMBL" id="WTO84092.1"/>
    </source>
</evidence>
<evidence type="ECO:0000256" key="3">
    <source>
        <dbReference type="SAM" id="MobiDB-lite"/>
    </source>
</evidence>
<dbReference type="EMBL" id="CP108125">
    <property type="protein sequence ID" value="WTO84092.1"/>
    <property type="molecule type" value="Genomic_DNA"/>
</dbReference>
<dbReference type="Proteomes" id="UP001622690">
    <property type="component" value="Chromosome"/>
</dbReference>
<feature type="transmembrane region" description="Helical" evidence="4">
    <location>
        <begin position="144"/>
        <end position="166"/>
    </location>
</feature>
<dbReference type="RefSeq" id="WP_406257969.1">
    <property type="nucleotide sequence ID" value="NZ_CP108125.1"/>
</dbReference>
<keyword evidence="2" id="KW-0804">Transcription</keyword>
<dbReference type="InterPro" id="IPR041916">
    <property type="entry name" value="Anti_sigma_zinc_sf"/>
</dbReference>
<keyword evidence="6" id="KW-1185">Reference proteome</keyword>
<feature type="compositionally biased region" description="Polar residues" evidence="3">
    <location>
        <begin position="201"/>
        <end position="213"/>
    </location>
</feature>
<gene>
    <name evidence="5" type="ORF">OHU27_17370</name>
</gene>